<dbReference type="InterPro" id="IPR001650">
    <property type="entry name" value="Helicase_C-like"/>
</dbReference>
<evidence type="ECO:0000256" key="9">
    <source>
        <dbReference type="ARBA" id="ARBA00060772"/>
    </source>
</evidence>
<protein>
    <submittedName>
        <fullName evidence="15 16">Uncharacterized protein</fullName>
    </submittedName>
</protein>
<dbReference type="Pfam" id="PF01424">
    <property type="entry name" value="R3H"/>
    <property type="match status" value="1"/>
</dbReference>
<dbReference type="Gramene" id="Pp3c11_11510V3.3">
    <property type="protein sequence ID" value="Pp3c11_11510V3.3"/>
    <property type="gene ID" value="Pp3c11_11510"/>
</dbReference>
<evidence type="ECO:0000256" key="1">
    <source>
        <dbReference type="ARBA" id="ARBA00004123"/>
    </source>
</evidence>
<dbReference type="Pfam" id="PF12796">
    <property type="entry name" value="Ank_2"/>
    <property type="match status" value="1"/>
</dbReference>
<evidence type="ECO:0000256" key="6">
    <source>
        <dbReference type="ARBA" id="ARBA00022884"/>
    </source>
</evidence>
<reference evidence="15 17" key="2">
    <citation type="journal article" date="2018" name="Plant J.">
        <title>The Physcomitrella patens chromosome-scale assembly reveals moss genome structure and evolution.</title>
        <authorList>
            <person name="Lang D."/>
            <person name="Ullrich K.K."/>
            <person name="Murat F."/>
            <person name="Fuchs J."/>
            <person name="Jenkins J."/>
            <person name="Haas F.B."/>
            <person name="Piednoel M."/>
            <person name="Gundlach H."/>
            <person name="Van Bel M."/>
            <person name="Meyberg R."/>
            <person name="Vives C."/>
            <person name="Morata J."/>
            <person name="Symeonidi A."/>
            <person name="Hiss M."/>
            <person name="Muchero W."/>
            <person name="Kamisugi Y."/>
            <person name="Saleh O."/>
            <person name="Blanc G."/>
            <person name="Decker E.L."/>
            <person name="van Gessel N."/>
            <person name="Grimwood J."/>
            <person name="Hayes R.D."/>
            <person name="Graham S.W."/>
            <person name="Gunter L.E."/>
            <person name="McDaniel S.F."/>
            <person name="Hoernstein S.N.W."/>
            <person name="Larsson A."/>
            <person name="Li F.W."/>
            <person name="Perroud P.F."/>
            <person name="Phillips J."/>
            <person name="Ranjan P."/>
            <person name="Rokshar D.S."/>
            <person name="Rothfels C.J."/>
            <person name="Schneider L."/>
            <person name="Shu S."/>
            <person name="Stevenson D.W."/>
            <person name="Thummler F."/>
            <person name="Tillich M."/>
            <person name="Villarreal Aguilar J.C."/>
            <person name="Widiez T."/>
            <person name="Wong G.K."/>
            <person name="Wymore A."/>
            <person name="Zhang Y."/>
            <person name="Zimmer A.D."/>
            <person name="Quatrano R.S."/>
            <person name="Mayer K.F.X."/>
            <person name="Goodstein D."/>
            <person name="Casacuberta J.M."/>
            <person name="Vandepoele K."/>
            <person name="Reski R."/>
            <person name="Cuming A.C."/>
            <person name="Tuskan G.A."/>
            <person name="Maumus F."/>
            <person name="Salse J."/>
            <person name="Schmutz J."/>
            <person name="Rensing S.A."/>
        </authorList>
    </citation>
    <scope>NUCLEOTIDE SEQUENCE [LARGE SCALE GENOMIC DNA]</scope>
    <source>
        <strain evidence="16 17">cv. Gransden 2004</strain>
    </source>
</reference>
<keyword evidence="17" id="KW-1185">Reference proteome</keyword>
<feature type="domain" description="Helicase C-terminal" evidence="14">
    <location>
        <begin position="561"/>
        <end position="740"/>
    </location>
</feature>
<evidence type="ECO:0000256" key="8">
    <source>
        <dbReference type="ARBA" id="ARBA00047984"/>
    </source>
</evidence>
<dbReference type="PROSITE" id="PS50088">
    <property type="entry name" value="ANK_REPEAT"/>
    <property type="match status" value="1"/>
</dbReference>
<dbReference type="Pfam" id="PF21010">
    <property type="entry name" value="HA2_C"/>
    <property type="match status" value="1"/>
</dbReference>
<accession>A0A2K1JUF0</accession>
<evidence type="ECO:0000256" key="3">
    <source>
        <dbReference type="ARBA" id="ARBA00022801"/>
    </source>
</evidence>
<dbReference type="FunFam" id="3.40.50.300:FF:000526">
    <property type="entry name" value="DExH-box ATP-dependent RNA helicase DExH3"/>
    <property type="match status" value="1"/>
</dbReference>
<evidence type="ECO:0000256" key="2">
    <source>
        <dbReference type="ARBA" id="ARBA00022741"/>
    </source>
</evidence>
<dbReference type="SMART" id="SM00393">
    <property type="entry name" value="R3H"/>
    <property type="match status" value="1"/>
</dbReference>
<feature type="region of interest" description="Disordered" evidence="11">
    <location>
        <begin position="1"/>
        <end position="29"/>
    </location>
</feature>
<dbReference type="GO" id="GO:0003677">
    <property type="term" value="F:DNA binding"/>
    <property type="evidence" value="ECO:0007669"/>
    <property type="project" value="UniProtKB-ARBA"/>
</dbReference>
<gene>
    <name evidence="16" type="primary">LOC112288829</name>
    <name evidence="15" type="ORF">PHYPA_014907</name>
</gene>
<feature type="domain" description="Helicase ATP-binding" evidence="13">
    <location>
        <begin position="209"/>
        <end position="391"/>
    </location>
</feature>
<feature type="compositionally biased region" description="Acidic residues" evidence="11">
    <location>
        <begin position="1039"/>
        <end position="1051"/>
    </location>
</feature>
<evidence type="ECO:0000259" key="14">
    <source>
        <dbReference type="PROSITE" id="PS51194"/>
    </source>
</evidence>
<dbReference type="Gramene" id="Pp3c11_11510V3.1">
    <property type="protein sequence ID" value="Pp3c11_11510V3.1"/>
    <property type="gene ID" value="Pp3c11_11510"/>
</dbReference>
<dbReference type="InterPro" id="IPR036867">
    <property type="entry name" value="R3H_dom_sf"/>
</dbReference>
<dbReference type="GO" id="GO:0005634">
    <property type="term" value="C:nucleus"/>
    <property type="evidence" value="ECO:0007669"/>
    <property type="project" value="UniProtKB-SubCell"/>
</dbReference>
<dbReference type="SMART" id="SM00490">
    <property type="entry name" value="HELICc"/>
    <property type="match status" value="1"/>
</dbReference>
<dbReference type="RefSeq" id="XP_024389232.1">
    <property type="nucleotide sequence ID" value="XM_024533464.2"/>
</dbReference>
<evidence type="ECO:0000259" key="12">
    <source>
        <dbReference type="PROSITE" id="PS51061"/>
    </source>
</evidence>
<evidence type="ECO:0000259" key="13">
    <source>
        <dbReference type="PROSITE" id="PS51192"/>
    </source>
</evidence>
<name>A0A2K1JUF0_PHYPA</name>
<dbReference type="PANTHER" id="PTHR18934">
    <property type="entry name" value="ATP-DEPENDENT RNA HELICASE"/>
    <property type="match status" value="1"/>
</dbReference>
<dbReference type="InterPro" id="IPR036770">
    <property type="entry name" value="Ankyrin_rpt-contain_sf"/>
</dbReference>
<evidence type="ECO:0000256" key="11">
    <source>
        <dbReference type="SAM" id="MobiDB-lite"/>
    </source>
</evidence>
<evidence type="ECO:0000256" key="5">
    <source>
        <dbReference type="ARBA" id="ARBA00022840"/>
    </source>
</evidence>
<dbReference type="PROSITE" id="PS51061">
    <property type="entry name" value="R3H"/>
    <property type="match status" value="1"/>
</dbReference>
<sequence>MEPWRERRGGGRGGGGRGTHHAGRRPVAEADRISIVDRLNQFKASNEEELIFEADLSNHDRAVVHDTCKKLGLKSKSRGKGDDRRVAVFKPSQRTGIKPASATPLTFSPASYEILADLFQRHPPVEDELLANKWEPPAITSTSSSAVSKKESNRHYNRGKASKQWTMNPGDVVRQAAALASRIQKQPALQKIAEKRSTLPIASFKDEITAVVDKHQVVLIAGETGCGKTTQVPQYILDHMWSQNKPCRIICTQPRRISATSVAERIAAERGENVGNTVGYQIRLESKGGRHSSLMFCTNGVLLRKLVGSGRLKLKENESVLDESEEFSGLDATHVIVDEIHERDRNADFLLIVLRDLLALKPNLRLILMSATLDADLFSSYFNNCPVVRVPGFTFPVQTYYLEDVLALTENQQSSNQNGRNSEKKLSLTEEDVQSMDEAIQLAWLEDDFETLMDTIEEFPRLNLCNYKHSLTGATALMVSAGKGRVEDVKLLLSLGADISAAANNGHTAFDWAKNNGQEEVVSILTEHMVKVQQAQFQAAETALLQNYQMSADQDEIDVALIERLLHRLHEAAGERLDTQGAVLVFLPGWEDISRLRECLQVSPIFGNPSRFLLLPLHSLVPSSEQRKVFQSPPSGVCKIVLATNIAETAITIDDIVYVIDTGRMKEKSYDPYSNVSTLQTVWISKASAKQREGRAGRCQPGVCYHLFSRLRMQALPEFQLPEIKRTPLEELCLQVKLYEPHGRIAEFILRALDPPLEIAVRNAVTLLQDIGALTSDELLTEMGKQLGSLPVHPSTSRMILLAILLNCLDPALTVACAAGFRDPFVLPLHPYQKKQAQHARQELAAMYGGSSDHLSIVAAFDRWENARVNGQESNFCSRYFVSGGTMFQLAGMRQQLQGELVQKGFIKMEPHPCSLNARDPGIVRAVLAAGMYPMVGNLLPPLPGSAKAIVQTARGEKVRIHPHSISIQPNELASMDQTKLNQLLVVFDEVTRGEAQVYVRKCTLITPHPLILLSTEMVITFPDGKESAALEPSSVGDDISDDDYDSDEDEGAVKERPSREVPAQHRLMSSADALVSVVVDRRFYFSSTALDGAQLFVLRSRMNAALNFKVTQPRLYLPAVLADSVHAIACILSFDAMPAMALPSTSHRGSSRSRGAHHRF</sequence>
<dbReference type="InterPro" id="IPR027417">
    <property type="entry name" value="P-loop_NTPase"/>
</dbReference>
<dbReference type="GO" id="GO:0003724">
    <property type="term" value="F:RNA helicase activity"/>
    <property type="evidence" value="ECO:0007669"/>
    <property type="project" value="UniProtKB-EC"/>
</dbReference>
<dbReference type="InterPro" id="IPR007502">
    <property type="entry name" value="Helicase-assoc_dom"/>
</dbReference>
<dbReference type="GO" id="GO:0004386">
    <property type="term" value="F:helicase activity"/>
    <property type="evidence" value="ECO:0000318"/>
    <property type="project" value="GO_Central"/>
</dbReference>
<dbReference type="InterPro" id="IPR002110">
    <property type="entry name" value="Ankyrin_rpt"/>
</dbReference>
<comment type="catalytic activity">
    <reaction evidence="8">
        <text>ATP + H2O = ADP + phosphate + H(+)</text>
        <dbReference type="Rhea" id="RHEA:13065"/>
        <dbReference type="ChEBI" id="CHEBI:15377"/>
        <dbReference type="ChEBI" id="CHEBI:15378"/>
        <dbReference type="ChEBI" id="CHEBI:30616"/>
        <dbReference type="ChEBI" id="CHEBI:43474"/>
        <dbReference type="ChEBI" id="CHEBI:456216"/>
        <dbReference type="EC" id="3.6.4.13"/>
    </reaction>
</comment>
<dbReference type="CDD" id="cd06007">
    <property type="entry name" value="R3H_DEXH_helicase"/>
    <property type="match status" value="1"/>
</dbReference>
<dbReference type="AlphaFoldDB" id="A0A2K1JUF0"/>
<dbReference type="SMART" id="SM00248">
    <property type="entry name" value="ANK"/>
    <property type="match status" value="2"/>
</dbReference>
<feature type="compositionally biased region" description="Basic and acidic residues" evidence="11">
    <location>
        <begin position="1052"/>
        <end position="1062"/>
    </location>
</feature>
<evidence type="ECO:0000313" key="16">
    <source>
        <dbReference type="EnsemblPlants" id="Pp3c11_11510V3.1"/>
    </source>
</evidence>
<dbReference type="PROSITE" id="PS51194">
    <property type="entry name" value="HELICASE_CTER"/>
    <property type="match status" value="1"/>
</dbReference>
<dbReference type="Proteomes" id="UP000006727">
    <property type="component" value="Chromosome 11"/>
</dbReference>
<dbReference type="KEGG" id="ppp:112288829"/>
<proteinExistence type="inferred from homology"/>
<dbReference type="PaxDb" id="3218-PP1S61_315V6.1"/>
<dbReference type="CDD" id="cd18791">
    <property type="entry name" value="SF2_C_RHA"/>
    <property type="match status" value="1"/>
</dbReference>
<dbReference type="Pfam" id="PF04408">
    <property type="entry name" value="WHD_HA2"/>
    <property type="match status" value="1"/>
</dbReference>
<evidence type="ECO:0000313" key="17">
    <source>
        <dbReference type="Proteomes" id="UP000006727"/>
    </source>
</evidence>
<dbReference type="GO" id="GO:0016787">
    <property type="term" value="F:hydrolase activity"/>
    <property type="evidence" value="ECO:0007669"/>
    <property type="project" value="UniProtKB-KW"/>
</dbReference>
<dbReference type="Pfam" id="PF00270">
    <property type="entry name" value="DEAD"/>
    <property type="match status" value="1"/>
</dbReference>
<comment type="similarity">
    <text evidence="9">Belongs to the DExH box helicase family.</text>
</comment>
<dbReference type="InterPro" id="IPR048333">
    <property type="entry name" value="HA2_WH"/>
</dbReference>
<dbReference type="STRING" id="3218.A0A2K1JUF0"/>
<comment type="subcellular location">
    <subcellularLocation>
        <location evidence="1">Nucleus</location>
    </subcellularLocation>
</comment>
<dbReference type="SUPFAM" id="SSF48403">
    <property type="entry name" value="Ankyrin repeat"/>
    <property type="match status" value="1"/>
</dbReference>
<dbReference type="InterPro" id="IPR001374">
    <property type="entry name" value="R3H_dom"/>
</dbReference>
<dbReference type="InterPro" id="IPR011545">
    <property type="entry name" value="DEAD/DEAH_box_helicase_dom"/>
</dbReference>
<dbReference type="SUPFAM" id="SSF82708">
    <property type="entry name" value="R3H domain"/>
    <property type="match status" value="1"/>
</dbReference>
<evidence type="ECO:0000313" key="15">
    <source>
        <dbReference type="EMBL" id="PNR45136.1"/>
    </source>
</evidence>
<dbReference type="EnsemblPlants" id="Pp3c11_11510V3.3">
    <property type="protein sequence ID" value="Pp3c11_11510V3.3"/>
    <property type="gene ID" value="Pp3c11_11510"/>
</dbReference>
<evidence type="ECO:0000256" key="7">
    <source>
        <dbReference type="ARBA" id="ARBA00023242"/>
    </source>
</evidence>
<keyword evidence="3" id="KW-0378">Hydrolase</keyword>
<dbReference type="SUPFAM" id="SSF52540">
    <property type="entry name" value="P-loop containing nucleoside triphosphate hydrolases"/>
    <property type="match status" value="2"/>
</dbReference>
<dbReference type="Gene3D" id="3.30.1370.50">
    <property type="entry name" value="R3H-like domain"/>
    <property type="match status" value="1"/>
</dbReference>
<keyword evidence="7" id="KW-0539">Nucleus</keyword>
<organism evidence="15">
    <name type="scientific">Physcomitrium patens</name>
    <name type="common">Spreading-leaved earth moss</name>
    <name type="synonym">Physcomitrella patens</name>
    <dbReference type="NCBI Taxonomy" id="3218"/>
    <lineage>
        <taxon>Eukaryota</taxon>
        <taxon>Viridiplantae</taxon>
        <taxon>Streptophyta</taxon>
        <taxon>Embryophyta</taxon>
        <taxon>Bryophyta</taxon>
        <taxon>Bryophytina</taxon>
        <taxon>Bryopsida</taxon>
        <taxon>Funariidae</taxon>
        <taxon>Funariales</taxon>
        <taxon>Funariaceae</taxon>
        <taxon>Physcomitrium</taxon>
    </lineage>
</organism>
<keyword evidence="10" id="KW-0040">ANK repeat</keyword>
<dbReference type="InterPro" id="IPR011709">
    <property type="entry name" value="DEAD-box_helicase_OB_fold"/>
</dbReference>
<feature type="region of interest" description="Disordered" evidence="11">
    <location>
        <begin position="139"/>
        <end position="165"/>
    </location>
</feature>
<dbReference type="InterPro" id="IPR034083">
    <property type="entry name" value="R3H_DEXH_helicase"/>
</dbReference>
<dbReference type="FunFam" id="3.40.50.300:FF:000860">
    <property type="entry name" value="DExH-box ATP-dependent RNA helicase DExH6"/>
    <property type="match status" value="1"/>
</dbReference>
<dbReference type="GO" id="GO:0005524">
    <property type="term" value="F:ATP binding"/>
    <property type="evidence" value="ECO:0007669"/>
    <property type="project" value="UniProtKB-KW"/>
</dbReference>
<dbReference type="OMA" id="HMECGSA"/>
<dbReference type="Gene3D" id="3.40.50.300">
    <property type="entry name" value="P-loop containing nucleotide triphosphate hydrolases"/>
    <property type="match status" value="2"/>
</dbReference>
<dbReference type="Pfam" id="PF00271">
    <property type="entry name" value="Helicase_C"/>
    <property type="match status" value="1"/>
</dbReference>
<evidence type="ECO:0000256" key="10">
    <source>
        <dbReference type="PROSITE-ProRule" id="PRU00023"/>
    </source>
</evidence>
<dbReference type="PANTHER" id="PTHR18934:SF213">
    <property type="entry name" value="3'-5' RNA HELICASE YTHDC2"/>
    <property type="match status" value="1"/>
</dbReference>
<dbReference type="EMBL" id="ABEU02000011">
    <property type="protein sequence ID" value="PNR45136.1"/>
    <property type="molecule type" value="Genomic_DNA"/>
</dbReference>
<evidence type="ECO:0000256" key="4">
    <source>
        <dbReference type="ARBA" id="ARBA00022806"/>
    </source>
</evidence>
<feature type="region of interest" description="Disordered" evidence="11">
    <location>
        <begin position="1029"/>
        <end position="1062"/>
    </location>
</feature>
<keyword evidence="4" id="KW-0347">Helicase</keyword>
<feature type="domain" description="R3H" evidence="12">
    <location>
        <begin position="29"/>
        <end position="92"/>
    </location>
</feature>
<dbReference type="SMART" id="SM00487">
    <property type="entry name" value="DEXDc"/>
    <property type="match status" value="1"/>
</dbReference>
<dbReference type="SMART" id="SM00847">
    <property type="entry name" value="HA2"/>
    <property type="match status" value="1"/>
</dbReference>
<keyword evidence="2" id="KW-0547">Nucleotide-binding</keyword>
<dbReference type="EnsemblPlants" id="Pp3c11_11510V3.1">
    <property type="protein sequence ID" value="Pp3c11_11510V3.1"/>
    <property type="gene ID" value="Pp3c11_11510"/>
</dbReference>
<keyword evidence="5" id="KW-0067">ATP-binding</keyword>
<dbReference type="Pfam" id="PF07717">
    <property type="entry name" value="OB_NTP_bind"/>
    <property type="match status" value="1"/>
</dbReference>
<dbReference type="PROSITE" id="PS50297">
    <property type="entry name" value="ANK_REP_REGION"/>
    <property type="match status" value="1"/>
</dbReference>
<reference evidence="16" key="3">
    <citation type="submission" date="2020-12" db="UniProtKB">
        <authorList>
            <consortium name="EnsemblPlants"/>
        </authorList>
    </citation>
    <scope>IDENTIFICATION</scope>
</reference>
<dbReference type="PROSITE" id="PS51192">
    <property type="entry name" value="HELICASE_ATP_BIND_1"/>
    <property type="match status" value="1"/>
</dbReference>
<dbReference type="Gene3D" id="1.25.40.20">
    <property type="entry name" value="Ankyrin repeat-containing domain"/>
    <property type="match status" value="1"/>
</dbReference>
<dbReference type="InterPro" id="IPR014001">
    <property type="entry name" value="Helicase_ATP-bd"/>
</dbReference>
<dbReference type="FunCoup" id="A0A2K1JUF0">
    <property type="interactions" value="3482"/>
</dbReference>
<feature type="repeat" description="ANK" evidence="10">
    <location>
        <begin position="472"/>
        <end position="504"/>
    </location>
</feature>
<dbReference type="GO" id="GO:0003723">
    <property type="term" value="F:RNA binding"/>
    <property type="evidence" value="ECO:0000318"/>
    <property type="project" value="GO_Central"/>
</dbReference>
<dbReference type="OrthoDB" id="5600252at2759"/>
<dbReference type="Gene3D" id="1.20.120.1080">
    <property type="match status" value="1"/>
</dbReference>
<keyword evidence="6" id="KW-0694">RNA-binding</keyword>
<reference evidence="15 17" key="1">
    <citation type="journal article" date="2008" name="Science">
        <title>The Physcomitrella genome reveals evolutionary insights into the conquest of land by plants.</title>
        <authorList>
            <person name="Rensing S."/>
            <person name="Lang D."/>
            <person name="Zimmer A."/>
            <person name="Terry A."/>
            <person name="Salamov A."/>
            <person name="Shapiro H."/>
            <person name="Nishiyama T."/>
            <person name="Perroud P.-F."/>
            <person name="Lindquist E."/>
            <person name="Kamisugi Y."/>
            <person name="Tanahashi T."/>
            <person name="Sakakibara K."/>
            <person name="Fujita T."/>
            <person name="Oishi K."/>
            <person name="Shin-I T."/>
            <person name="Kuroki Y."/>
            <person name="Toyoda A."/>
            <person name="Suzuki Y."/>
            <person name="Hashimoto A."/>
            <person name="Yamaguchi K."/>
            <person name="Sugano A."/>
            <person name="Kohara Y."/>
            <person name="Fujiyama A."/>
            <person name="Anterola A."/>
            <person name="Aoki S."/>
            <person name="Ashton N."/>
            <person name="Barbazuk W.B."/>
            <person name="Barker E."/>
            <person name="Bennetzen J."/>
            <person name="Bezanilla M."/>
            <person name="Blankenship R."/>
            <person name="Cho S.H."/>
            <person name="Dutcher S."/>
            <person name="Estelle M."/>
            <person name="Fawcett J.A."/>
            <person name="Gundlach H."/>
            <person name="Hanada K."/>
            <person name="Heyl A."/>
            <person name="Hicks K.A."/>
            <person name="Hugh J."/>
            <person name="Lohr M."/>
            <person name="Mayer K."/>
            <person name="Melkozernov A."/>
            <person name="Murata T."/>
            <person name="Nelson D."/>
            <person name="Pils B."/>
            <person name="Prigge M."/>
            <person name="Reiss B."/>
            <person name="Renner T."/>
            <person name="Rombauts S."/>
            <person name="Rushton P."/>
            <person name="Sanderfoot A."/>
            <person name="Schween G."/>
            <person name="Shiu S.-H."/>
            <person name="Stueber K."/>
            <person name="Theodoulou F.L."/>
            <person name="Tu H."/>
            <person name="Van de Peer Y."/>
            <person name="Verrier P.J."/>
            <person name="Waters E."/>
            <person name="Wood A."/>
            <person name="Yang L."/>
            <person name="Cove D."/>
            <person name="Cuming A."/>
            <person name="Hasebe M."/>
            <person name="Lucas S."/>
            <person name="Mishler D.B."/>
            <person name="Reski R."/>
            <person name="Grigoriev I."/>
            <person name="Quatrano R.S."/>
            <person name="Boore J.L."/>
        </authorList>
    </citation>
    <scope>NUCLEOTIDE SEQUENCE [LARGE SCALE GENOMIC DNA]</scope>
    <source>
        <strain evidence="16 17">cv. Gransden 2004</strain>
    </source>
</reference>
<dbReference type="CDD" id="cd17917">
    <property type="entry name" value="DEXHc_RHA-like"/>
    <property type="match status" value="1"/>
</dbReference>
<dbReference type="FunFam" id="3.30.1370.50:FF:000002">
    <property type="entry name" value="Immunoglobulin mu DNA-binding protein 2"/>
    <property type="match status" value="1"/>
</dbReference>
<dbReference type="GeneID" id="112288829"/>